<feature type="domain" description="EGF-like" evidence="3">
    <location>
        <begin position="171"/>
        <end position="212"/>
    </location>
</feature>
<evidence type="ECO:0000313" key="5">
    <source>
        <dbReference type="Proteomes" id="UP000230750"/>
    </source>
</evidence>
<gene>
    <name evidence="4" type="ORF">BSL78_16026</name>
</gene>
<keyword evidence="1" id="KW-0245">EGF-like domain</keyword>
<dbReference type="Pfam" id="PF12947">
    <property type="entry name" value="EGF_3"/>
    <property type="match status" value="3"/>
</dbReference>
<feature type="domain" description="EGF-like" evidence="3">
    <location>
        <begin position="310"/>
        <end position="352"/>
    </location>
</feature>
<evidence type="ECO:0000256" key="1">
    <source>
        <dbReference type="ARBA" id="ARBA00022536"/>
    </source>
</evidence>
<dbReference type="Proteomes" id="UP000230750">
    <property type="component" value="Unassembled WGS sequence"/>
</dbReference>
<dbReference type="SMART" id="SM00181">
    <property type="entry name" value="EGF"/>
    <property type="match status" value="5"/>
</dbReference>
<dbReference type="InterPro" id="IPR000742">
    <property type="entry name" value="EGF"/>
</dbReference>
<name>A0A2G8KGN1_STIJA</name>
<protein>
    <recommendedName>
        <fullName evidence="3">EGF-like domain-containing protein</fullName>
    </recommendedName>
</protein>
<sequence>MNGGIFYNKSWGVEGITDLPITWCSSNKDNYDNTCERTCENPNDCVRPDPAEPERCLCPENHMIFGDSCIPQEECGCYVQEEGVVLAEGEFYINSRCTRRSTCSNNQIIEASYQCSDHATCDERTVSVNVTAIKTTKERSDVHPQLLRCCQRSVLREGEFYINSRCTRRSTCSNNQIIEASYQCSDHATCDERSGVRKCYCNQNSRDGVTCTHNCFVAAKRSVLREGEFYINSRCTRRSTCSNNQIIEASYQCSDHATCDERSGVRKCYCNQNYQGDGVTCTHNCFVAAKRSVLREGEFYINSRCTRRSTCSNNQIIEASYQCSDHATCDERSGVRKCYCNQNYQGDGVTCTHNCFVAVKGSVLRGGESYINSDCSLRITCNSNVLTSESYSCSADATCEQRNDVRRCYCNEWFEGDGVTCTAVDREIVLIFTQRVEEIKENIPFIQPEAPGLKFFVKCLVGDGQ</sequence>
<proteinExistence type="predicted"/>
<reference evidence="4 5" key="1">
    <citation type="journal article" date="2017" name="PLoS Biol.">
        <title>The sea cucumber genome provides insights into morphological evolution and visceral regeneration.</title>
        <authorList>
            <person name="Zhang X."/>
            <person name="Sun L."/>
            <person name="Yuan J."/>
            <person name="Sun Y."/>
            <person name="Gao Y."/>
            <person name="Zhang L."/>
            <person name="Li S."/>
            <person name="Dai H."/>
            <person name="Hamel J.F."/>
            <person name="Liu C."/>
            <person name="Yu Y."/>
            <person name="Liu S."/>
            <person name="Lin W."/>
            <person name="Guo K."/>
            <person name="Jin S."/>
            <person name="Xu P."/>
            <person name="Storey K.B."/>
            <person name="Huan P."/>
            <person name="Zhang T."/>
            <person name="Zhou Y."/>
            <person name="Zhang J."/>
            <person name="Lin C."/>
            <person name="Li X."/>
            <person name="Xing L."/>
            <person name="Huo D."/>
            <person name="Sun M."/>
            <person name="Wang L."/>
            <person name="Mercier A."/>
            <person name="Li F."/>
            <person name="Yang H."/>
            <person name="Xiang J."/>
        </authorList>
    </citation>
    <scope>NUCLEOTIDE SEQUENCE [LARGE SCALE GENOMIC DNA]</scope>
    <source>
        <strain evidence="4">Shaxun</strain>
        <tissue evidence="4">Muscle</tissue>
    </source>
</reference>
<dbReference type="EMBL" id="MRZV01000600">
    <property type="protein sequence ID" value="PIK47130.1"/>
    <property type="molecule type" value="Genomic_DNA"/>
</dbReference>
<dbReference type="AlphaFoldDB" id="A0A2G8KGN1"/>
<dbReference type="OrthoDB" id="5874307at2759"/>
<accession>A0A2G8KGN1</accession>
<feature type="domain" description="EGF-like" evidence="3">
    <location>
        <begin position="240"/>
        <end position="282"/>
    </location>
</feature>
<organism evidence="4 5">
    <name type="scientific">Stichopus japonicus</name>
    <name type="common">Sea cucumber</name>
    <dbReference type="NCBI Taxonomy" id="307972"/>
    <lineage>
        <taxon>Eukaryota</taxon>
        <taxon>Metazoa</taxon>
        <taxon>Echinodermata</taxon>
        <taxon>Eleutherozoa</taxon>
        <taxon>Echinozoa</taxon>
        <taxon>Holothuroidea</taxon>
        <taxon>Aspidochirotacea</taxon>
        <taxon>Aspidochirotida</taxon>
        <taxon>Stichopodidae</taxon>
        <taxon>Apostichopus</taxon>
    </lineage>
</organism>
<feature type="domain" description="EGF-like" evidence="3">
    <location>
        <begin position="23"/>
        <end position="70"/>
    </location>
</feature>
<keyword evidence="2" id="KW-1015">Disulfide bond</keyword>
<evidence type="ECO:0000256" key="2">
    <source>
        <dbReference type="ARBA" id="ARBA00023157"/>
    </source>
</evidence>
<evidence type="ECO:0000313" key="4">
    <source>
        <dbReference type="EMBL" id="PIK47130.1"/>
    </source>
</evidence>
<dbReference type="Gene3D" id="2.10.25.10">
    <property type="entry name" value="Laminin"/>
    <property type="match status" value="3"/>
</dbReference>
<feature type="domain" description="EGF-like" evidence="3">
    <location>
        <begin position="380"/>
        <end position="422"/>
    </location>
</feature>
<comment type="caution">
    <text evidence="4">The sequence shown here is derived from an EMBL/GenBank/DDBJ whole genome shotgun (WGS) entry which is preliminary data.</text>
</comment>
<evidence type="ECO:0000259" key="3">
    <source>
        <dbReference type="SMART" id="SM00181"/>
    </source>
</evidence>
<dbReference type="STRING" id="307972.A0A2G8KGN1"/>
<keyword evidence="5" id="KW-1185">Reference proteome</keyword>
<dbReference type="InterPro" id="IPR024731">
    <property type="entry name" value="NELL2-like_EGF"/>
</dbReference>